<dbReference type="NCBIfam" id="TIGR00696">
    <property type="entry name" value="wecG_tagA_cpsF"/>
    <property type="match status" value="1"/>
</dbReference>
<sequence>MIDRGKHNLLGVGIDAVDYDGAVNRIITAARERRPLAVSALAVHGVMTGVLDAEHRYRLNKLDLVCPDGQPVRWGLNLLHRAGLNERVYGPRLMLEVCGAAAEAELPIFLFGGDETLLATLSQSLLERHPALQIAGMRSSKFRKLDAAEWDELMSEVRDSGARILFVGLGCPRQEVFAFEAREAVSMPTLAVGAAFNFHSGLLPQAPPLMQRWGLEWLFRLVQEPRRLWRRYVLLNPAYVTLLVAQKLGLRRFDRESLDPPENSVLYG</sequence>
<dbReference type="RefSeq" id="WP_152098877.1">
    <property type="nucleotide sequence ID" value="NZ_AP021861.1"/>
</dbReference>
<evidence type="ECO:0000313" key="4">
    <source>
        <dbReference type="Proteomes" id="UP000326837"/>
    </source>
</evidence>
<dbReference type="AlphaFoldDB" id="A0A5K7X8Z8"/>
<keyword evidence="1 3" id="KW-0328">Glycosyltransferase</keyword>
<accession>A0A5K7X8Z8</accession>
<evidence type="ECO:0000256" key="1">
    <source>
        <dbReference type="ARBA" id="ARBA00022676"/>
    </source>
</evidence>
<dbReference type="EC" id="2.4.1.-" evidence="3"/>
<dbReference type="Proteomes" id="UP000326837">
    <property type="component" value="Chromosome"/>
</dbReference>
<keyword evidence="4" id="KW-1185">Reference proteome</keyword>
<dbReference type="Pfam" id="PF03808">
    <property type="entry name" value="Glyco_tran_WecG"/>
    <property type="match status" value="1"/>
</dbReference>
<dbReference type="InterPro" id="IPR004629">
    <property type="entry name" value="WecG_TagA_CpsF"/>
</dbReference>
<proteinExistence type="predicted"/>
<dbReference type="PANTHER" id="PTHR34136">
    <property type="match status" value="1"/>
</dbReference>
<dbReference type="PANTHER" id="PTHR34136:SF1">
    <property type="entry name" value="UDP-N-ACETYL-D-MANNOSAMINURONIC ACID TRANSFERASE"/>
    <property type="match status" value="1"/>
</dbReference>
<dbReference type="CDD" id="cd06533">
    <property type="entry name" value="Glyco_transf_WecG_TagA"/>
    <property type="match status" value="1"/>
</dbReference>
<dbReference type="GO" id="GO:0016758">
    <property type="term" value="F:hexosyltransferase activity"/>
    <property type="evidence" value="ECO:0007669"/>
    <property type="project" value="TreeGrafter"/>
</dbReference>
<protein>
    <submittedName>
        <fullName evidence="3">Putative UDP-N-acetyl-D-mannosaminuronic acid transferase</fullName>
        <ecNumber evidence="3">2.4.1.-</ecNumber>
    </submittedName>
</protein>
<organism evidence="3 4">
    <name type="scientific">Lacipirellula parvula</name>
    <dbReference type="NCBI Taxonomy" id="2650471"/>
    <lineage>
        <taxon>Bacteria</taxon>
        <taxon>Pseudomonadati</taxon>
        <taxon>Planctomycetota</taxon>
        <taxon>Planctomycetia</taxon>
        <taxon>Pirellulales</taxon>
        <taxon>Lacipirellulaceae</taxon>
        <taxon>Lacipirellula</taxon>
    </lineage>
</organism>
<gene>
    <name evidence="3" type="ORF">PLANPX_2620</name>
</gene>
<reference evidence="4" key="1">
    <citation type="submission" date="2019-10" db="EMBL/GenBank/DDBJ databases">
        <title>Lacipirellula parvula gen. nov., sp. nov., representing a lineage of planctomycetes widespread in freshwater anoxic habitats, and description of the family Lacipirellulaceae.</title>
        <authorList>
            <person name="Dedysh S.N."/>
            <person name="Kulichevskaya I.S."/>
            <person name="Beletsky A.V."/>
            <person name="Rakitin A.L."/>
            <person name="Mardanov A.V."/>
            <person name="Ivanova A.A."/>
            <person name="Saltykova V.X."/>
            <person name="Rijpstra W.I.C."/>
            <person name="Sinninghe Damste J.S."/>
            <person name="Ravin N.V."/>
        </authorList>
    </citation>
    <scope>NUCLEOTIDE SEQUENCE [LARGE SCALE GENOMIC DNA]</scope>
    <source>
        <strain evidence="4">PX69</strain>
    </source>
</reference>
<evidence type="ECO:0000256" key="2">
    <source>
        <dbReference type="ARBA" id="ARBA00022679"/>
    </source>
</evidence>
<dbReference type="KEGG" id="lpav:PLANPX_2620"/>
<dbReference type="EMBL" id="AP021861">
    <property type="protein sequence ID" value="BBO33008.1"/>
    <property type="molecule type" value="Genomic_DNA"/>
</dbReference>
<keyword evidence="2 3" id="KW-0808">Transferase</keyword>
<evidence type="ECO:0000313" key="3">
    <source>
        <dbReference type="EMBL" id="BBO33008.1"/>
    </source>
</evidence>
<name>A0A5K7X8Z8_9BACT</name>